<dbReference type="GO" id="GO:0047196">
    <property type="term" value="F:long-chain-alcohol O-fatty-acyltransferase activity"/>
    <property type="evidence" value="ECO:0007669"/>
    <property type="project" value="UniProtKB-EC"/>
</dbReference>
<dbReference type="EMBL" id="CM001880">
    <property type="protein sequence ID" value="EOX98298.1"/>
    <property type="molecule type" value="Genomic_DNA"/>
</dbReference>
<evidence type="ECO:0000256" key="3">
    <source>
        <dbReference type="ARBA" id="ARBA00004771"/>
    </source>
</evidence>
<accession>A0A061E7R6</accession>
<evidence type="ECO:0000256" key="8">
    <source>
        <dbReference type="ARBA" id="ARBA00024360"/>
    </source>
</evidence>
<dbReference type="Gramene" id="EOX98298">
    <property type="protein sequence ID" value="EOX98298"/>
    <property type="gene ID" value="TCM_007092"/>
</dbReference>
<proteinExistence type="inferred from homology"/>
<dbReference type="InterPro" id="IPR023213">
    <property type="entry name" value="CAT-like_dom_sf"/>
</dbReference>
<dbReference type="GO" id="GO:0005789">
    <property type="term" value="C:endoplasmic reticulum membrane"/>
    <property type="evidence" value="ECO:0007669"/>
    <property type="project" value="UniProtKB-SubCell"/>
</dbReference>
<dbReference type="UniPathway" id="UPA00282"/>
<dbReference type="AlphaFoldDB" id="A0A061E7R6"/>
<dbReference type="InterPro" id="IPR045034">
    <property type="entry name" value="O-acyltransferase_WSD1-like"/>
</dbReference>
<dbReference type="SUPFAM" id="SSF52777">
    <property type="entry name" value="CoA-dependent acyltransferases"/>
    <property type="match status" value="1"/>
</dbReference>
<dbReference type="Proteomes" id="UP000026915">
    <property type="component" value="Chromosome 2"/>
</dbReference>
<evidence type="ECO:0000259" key="12">
    <source>
        <dbReference type="Pfam" id="PF06974"/>
    </source>
</evidence>
<dbReference type="HOGENOM" id="CLU_027831_0_0_1"/>
<feature type="non-terminal residue" evidence="13">
    <location>
        <position position="378"/>
    </location>
</feature>
<dbReference type="Gene3D" id="3.30.559.10">
    <property type="entry name" value="Chloramphenicol acetyltransferase-like domain"/>
    <property type="match status" value="1"/>
</dbReference>
<reference evidence="13 14" key="1">
    <citation type="journal article" date="2013" name="Genome Biol.">
        <title>The genome sequence of the most widely cultivated cacao type and its use to identify candidate genes regulating pod color.</title>
        <authorList>
            <person name="Motamayor J.C."/>
            <person name="Mockaitis K."/>
            <person name="Schmutz J."/>
            <person name="Haiminen N."/>
            <person name="Iii D.L."/>
            <person name="Cornejo O."/>
            <person name="Findley S.D."/>
            <person name="Zheng P."/>
            <person name="Utro F."/>
            <person name="Royaert S."/>
            <person name="Saski C."/>
            <person name="Jenkins J."/>
            <person name="Podicheti R."/>
            <person name="Zhao M."/>
            <person name="Scheffler B.E."/>
            <person name="Stack J.C."/>
            <person name="Feltus F.A."/>
            <person name="Mustiga G.M."/>
            <person name="Amores F."/>
            <person name="Phillips W."/>
            <person name="Marelli J.P."/>
            <person name="May G.D."/>
            <person name="Shapiro H."/>
            <person name="Ma J."/>
            <person name="Bustamante C.D."/>
            <person name="Schnell R.J."/>
            <person name="Main D."/>
            <person name="Gilbert D."/>
            <person name="Parida L."/>
            <person name="Kuhn D.N."/>
        </authorList>
    </citation>
    <scope>NUCLEOTIDE SEQUENCE [LARGE SCALE GENOMIC DNA]</scope>
    <source>
        <strain evidence="14">cv. Matina 1-6</strain>
    </source>
</reference>
<evidence type="ECO:0000256" key="9">
    <source>
        <dbReference type="ARBA" id="ARBA00047604"/>
    </source>
</evidence>
<comment type="catalytic activity">
    <reaction evidence="9">
        <text>a long chain fatty alcohol + a fatty acyl-CoA = a long-chain alcohol wax ester + CoA</text>
        <dbReference type="Rhea" id="RHEA:38443"/>
        <dbReference type="ChEBI" id="CHEBI:17135"/>
        <dbReference type="ChEBI" id="CHEBI:57287"/>
        <dbReference type="ChEBI" id="CHEBI:77636"/>
        <dbReference type="ChEBI" id="CHEBI:235323"/>
        <dbReference type="EC" id="2.3.1.75"/>
    </reaction>
</comment>
<evidence type="ECO:0000313" key="13">
    <source>
        <dbReference type="EMBL" id="EOX98298.1"/>
    </source>
</evidence>
<evidence type="ECO:0000256" key="2">
    <source>
        <dbReference type="ARBA" id="ARBA00004586"/>
    </source>
</evidence>
<evidence type="ECO:0000256" key="5">
    <source>
        <dbReference type="ARBA" id="ARBA00022679"/>
    </source>
</evidence>
<dbReference type="Pfam" id="PF06974">
    <property type="entry name" value="WS_DGAT_C"/>
    <property type="match status" value="1"/>
</dbReference>
<keyword evidence="7" id="KW-0012">Acyltransferase</keyword>
<comment type="pathway">
    <text evidence="3">Glycerolipid metabolism; triacylglycerol biosynthesis.</text>
</comment>
<evidence type="ECO:0000256" key="10">
    <source>
        <dbReference type="ARBA" id="ARBA00048109"/>
    </source>
</evidence>
<dbReference type="GO" id="GO:0004144">
    <property type="term" value="F:diacylglycerol O-acyltransferase activity"/>
    <property type="evidence" value="ECO:0007669"/>
    <property type="project" value="UniProtKB-EC"/>
</dbReference>
<dbReference type="GO" id="GO:0019432">
    <property type="term" value="P:triglyceride biosynthetic process"/>
    <property type="evidence" value="ECO:0007669"/>
    <property type="project" value="UniProtKB-UniPathway"/>
</dbReference>
<evidence type="ECO:0000256" key="7">
    <source>
        <dbReference type="ARBA" id="ARBA00023315"/>
    </source>
</evidence>
<organism evidence="13 14">
    <name type="scientific">Theobroma cacao</name>
    <name type="common">Cacao</name>
    <name type="synonym">Cocoa</name>
    <dbReference type="NCBI Taxonomy" id="3641"/>
    <lineage>
        <taxon>Eukaryota</taxon>
        <taxon>Viridiplantae</taxon>
        <taxon>Streptophyta</taxon>
        <taxon>Embryophyta</taxon>
        <taxon>Tracheophyta</taxon>
        <taxon>Spermatophyta</taxon>
        <taxon>Magnoliopsida</taxon>
        <taxon>eudicotyledons</taxon>
        <taxon>Gunneridae</taxon>
        <taxon>Pentapetalae</taxon>
        <taxon>rosids</taxon>
        <taxon>malvids</taxon>
        <taxon>Malvales</taxon>
        <taxon>Malvaceae</taxon>
        <taxon>Byttnerioideae</taxon>
        <taxon>Theobroma</taxon>
    </lineage>
</organism>
<evidence type="ECO:0000256" key="1">
    <source>
        <dbReference type="ARBA" id="ARBA00004162"/>
    </source>
</evidence>
<evidence type="ECO:0000313" key="14">
    <source>
        <dbReference type="Proteomes" id="UP000026915"/>
    </source>
</evidence>
<dbReference type="PANTHER" id="PTHR31650">
    <property type="entry name" value="O-ACYLTRANSFERASE (WSD1-LIKE) FAMILY PROTEIN"/>
    <property type="match status" value="1"/>
</dbReference>
<dbReference type="GO" id="GO:0005886">
    <property type="term" value="C:plasma membrane"/>
    <property type="evidence" value="ECO:0007669"/>
    <property type="project" value="UniProtKB-SubCell"/>
</dbReference>
<feature type="domain" description="O-acyltransferase WSD1-like N-terminal" evidence="11">
    <location>
        <begin position="127"/>
        <end position="183"/>
    </location>
</feature>
<comment type="pathway">
    <text evidence="4">Lipid metabolism.</text>
</comment>
<evidence type="ECO:0000256" key="6">
    <source>
        <dbReference type="ARBA" id="ARBA00022824"/>
    </source>
</evidence>
<keyword evidence="14" id="KW-1185">Reference proteome</keyword>
<evidence type="ECO:0000259" key="11">
    <source>
        <dbReference type="Pfam" id="PF03007"/>
    </source>
</evidence>
<sequence>MACPGTFSDEPLTPAGRLFLQSQTNIIIHCILRGKNPIDIDAVKSTLRSSLMVRHPRFCSLLVRDKNGFEHWRKAQVDIDQHVIVIDKRLDKSDNFLDESRRFSSEEGEGDDDDEAAVNQYVADLSVSSPLSTDKPLWEIHILVPHKCAVFRIHHALGDGISLMSMLMASCRRADDADALPRMVPEKSAEFKDGKGRDWFWLFGILKTVISGGEGVELWPRKLATARFLLEDMRVVKKAIPNTTINDVLFGVVSSGLSRYLDHRTPNALHEGLRMTGVAMVNLRPQTGFQDLSQLMKGAAEARWGNKFGLILLPVYFKKAGNNPLEYVKRAKRMVDRKKHSLEAYFSYRIGDLVMSLLGSKYACLLNYRLLCNTTFTI</sequence>
<feature type="domain" description="O-acyltransferase WSD1 C-terminal" evidence="12">
    <location>
        <begin position="304"/>
        <end position="378"/>
    </location>
</feature>
<name>A0A061E7R6_THECC</name>
<keyword evidence="6" id="KW-0256">Endoplasmic reticulum</keyword>
<dbReference type="PANTHER" id="PTHR31650:SF41">
    <property type="entry name" value="O-ACYLTRANSFERASE WSD1-LIKE ISOFORM X1"/>
    <property type="match status" value="1"/>
</dbReference>
<protein>
    <submittedName>
        <fullName evidence="13">O-acyltransferase family protein, putative isoform 3</fullName>
    </submittedName>
</protein>
<keyword evidence="5" id="KW-0808">Transferase</keyword>
<gene>
    <name evidence="13" type="ORF">TCM_007092</name>
</gene>
<evidence type="ECO:0000256" key="4">
    <source>
        <dbReference type="ARBA" id="ARBA00005189"/>
    </source>
</evidence>
<comment type="catalytic activity">
    <reaction evidence="10">
        <text>an acyl-CoA + a 1,2-diacyl-sn-glycerol = a triacyl-sn-glycerol + CoA</text>
        <dbReference type="Rhea" id="RHEA:10868"/>
        <dbReference type="ChEBI" id="CHEBI:17815"/>
        <dbReference type="ChEBI" id="CHEBI:57287"/>
        <dbReference type="ChEBI" id="CHEBI:58342"/>
        <dbReference type="ChEBI" id="CHEBI:64615"/>
        <dbReference type="EC" id="2.3.1.20"/>
    </reaction>
</comment>
<comment type="similarity">
    <text evidence="8">In the N-terminal section; belongs to the long-chain O-acyltransferase family.</text>
</comment>
<dbReference type="Pfam" id="PF03007">
    <property type="entry name" value="WS_DGAT_cat"/>
    <property type="match status" value="1"/>
</dbReference>
<dbReference type="InterPro" id="IPR009721">
    <property type="entry name" value="O-acyltransferase_WSD1_C"/>
</dbReference>
<comment type="subcellular location">
    <subcellularLocation>
        <location evidence="1">Cell membrane</location>
        <topology evidence="1">Single-pass membrane protein</topology>
    </subcellularLocation>
    <subcellularLocation>
        <location evidence="2">Endoplasmic reticulum membrane</location>
    </subcellularLocation>
</comment>
<dbReference type="InterPro" id="IPR004255">
    <property type="entry name" value="O-acyltransferase_WSD1_N"/>
</dbReference>